<dbReference type="InterPro" id="IPR009387">
    <property type="entry name" value="HigB-2"/>
</dbReference>
<sequence length="123" mass="13920">MPMRVFKTKTFAAAAKKATITDADLCKAVQEVVNGQADDLGGGVWKKRLNENRHRSIILAKGRSYWVYQFLFAKKDQDNITEKELAAFKKLADAYKGLSKEQVQHLLDGKDFVEICNGEKIQK</sequence>
<comment type="caution">
    <text evidence="1">The sequence shown here is derived from an EMBL/GenBank/DDBJ whole genome shotgun (WGS) entry which is preliminary data.</text>
</comment>
<reference evidence="1 2" key="1">
    <citation type="submission" date="2015-03" db="EMBL/GenBank/DDBJ databases">
        <title>Pseudomonas fluorescens 1855-344 Genome sequencing and assembly.</title>
        <authorList>
            <person name="Eng W.W.H."/>
            <person name="Gan H.M."/>
            <person name="Savka M.A."/>
        </authorList>
    </citation>
    <scope>NUCLEOTIDE SEQUENCE [LARGE SCALE GENOMIC DNA]</scope>
    <source>
        <strain evidence="1 2">1855-344</strain>
    </source>
</reference>
<evidence type="ECO:0000313" key="1">
    <source>
        <dbReference type="EMBL" id="KKA09131.1"/>
    </source>
</evidence>
<dbReference type="PATRIC" id="fig|132476.4.peg.3693"/>
<dbReference type="OrthoDB" id="8607264at2"/>
<proteinExistence type="predicted"/>
<dbReference type="EMBL" id="JZXC01000003">
    <property type="protein sequence ID" value="KKA09131.1"/>
    <property type="molecule type" value="Genomic_DNA"/>
</dbReference>
<dbReference type="AlphaFoldDB" id="A0A0F4XTH5"/>
<dbReference type="Proteomes" id="UP000033662">
    <property type="component" value="Unassembled WGS sequence"/>
</dbReference>
<organism evidence="1 2">
    <name type="scientific">Pseudomonas kilonensis</name>
    <dbReference type="NCBI Taxonomy" id="132476"/>
    <lineage>
        <taxon>Bacteria</taxon>
        <taxon>Pseudomonadati</taxon>
        <taxon>Pseudomonadota</taxon>
        <taxon>Gammaproteobacteria</taxon>
        <taxon>Pseudomonadales</taxon>
        <taxon>Pseudomonadaceae</taxon>
        <taxon>Pseudomonas</taxon>
    </lineage>
</organism>
<accession>A0A0F4XTH5</accession>
<dbReference type="Pfam" id="PF06296">
    <property type="entry name" value="RelE"/>
    <property type="match status" value="1"/>
</dbReference>
<evidence type="ECO:0000313" key="2">
    <source>
        <dbReference type="Proteomes" id="UP000033662"/>
    </source>
</evidence>
<dbReference type="PIRSF" id="PIRSF018634">
    <property type="entry name" value="UCP018634"/>
    <property type="match status" value="1"/>
</dbReference>
<protein>
    <submittedName>
        <fullName evidence="1">RelE family toxin-antitoxin system</fullName>
    </submittedName>
</protein>
<name>A0A0F4XTH5_9PSED</name>
<gene>
    <name evidence="1" type="ORF">VP02_04955</name>
</gene>